<dbReference type="NCBIfam" id="TIGR00413">
    <property type="entry name" value="rlpA"/>
    <property type="match status" value="1"/>
</dbReference>
<dbReference type="GO" id="GO:0008932">
    <property type="term" value="F:lytic endotransglycosylase activity"/>
    <property type="evidence" value="ECO:0007669"/>
    <property type="project" value="UniProtKB-UniRule"/>
</dbReference>
<dbReference type="PANTHER" id="PTHR34183:SF1">
    <property type="entry name" value="ENDOLYTIC PEPTIDOGLYCAN TRANSGLYCOSYLASE RLPA"/>
    <property type="match status" value="1"/>
</dbReference>
<keyword evidence="1 3" id="KW-0456">Lyase</keyword>
<comment type="similarity">
    <text evidence="3 4">Belongs to the RlpA family.</text>
</comment>
<keyword evidence="2 3" id="KW-0961">Cell wall biogenesis/degradation</keyword>
<proteinExistence type="inferred from homology"/>
<evidence type="ECO:0000256" key="3">
    <source>
        <dbReference type="HAMAP-Rule" id="MF_02071"/>
    </source>
</evidence>
<dbReference type="CDD" id="cd22268">
    <property type="entry name" value="DPBB_RlpA-like"/>
    <property type="match status" value="1"/>
</dbReference>
<dbReference type="AlphaFoldDB" id="A0A246GA19"/>
<evidence type="ECO:0000256" key="4">
    <source>
        <dbReference type="RuleBase" id="RU003495"/>
    </source>
</evidence>
<sequence length="166" mass="18882">MVNRILMGVSTVLAIVLTSNFSFRKFDSTSFEPIKIAQDTIKKDSLNPISDSLSIEEGLYNYKLYKSKGHASYYANRFNGRKTASGERFYNHKFTAAHRKLPFGTKVRITNLKNGRKIIVKINDRGPHIRNREIDLSHKAFQHLAKGKGGGEMPVKIEIAIKKEKK</sequence>
<name>A0A246GA19_9FLAO</name>
<evidence type="ECO:0000259" key="5">
    <source>
        <dbReference type="Pfam" id="PF03330"/>
    </source>
</evidence>
<dbReference type="PANTHER" id="PTHR34183">
    <property type="entry name" value="ENDOLYTIC PEPTIDOGLYCAN TRANSGLYCOSYLASE RLPA"/>
    <property type="match status" value="1"/>
</dbReference>
<gene>
    <name evidence="3" type="primary">rlpA</name>
    <name evidence="6" type="ORF">BWK62_09235</name>
</gene>
<reference evidence="6 7" key="1">
    <citation type="journal article" date="2017" name="Infect. Genet. Evol.">
        <title>Comparative genome analysis of fish pathogen Flavobacterium columnare reveals extensive sequence diversity within the species.</title>
        <authorList>
            <person name="Kayansamruaj P."/>
            <person name="Dong H.T."/>
            <person name="Hirono I."/>
            <person name="Kondo H."/>
            <person name="Senapin S."/>
            <person name="Rodkhum C."/>
        </authorList>
    </citation>
    <scope>NUCLEOTIDE SEQUENCE [LARGE SCALE GENOMIC DNA]</scope>
    <source>
        <strain evidence="6 7">1214</strain>
    </source>
</reference>
<dbReference type="Proteomes" id="UP000198034">
    <property type="component" value="Unassembled WGS sequence"/>
</dbReference>
<dbReference type="GO" id="GO:0000270">
    <property type="term" value="P:peptidoglycan metabolic process"/>
    <property type="evidence" value="ECO:0007669"/>
    <property type="project" value="UniProtKB-UniRule"/>
</dbReference>
<accession>A0A246GA19</accession>
<dbReference type="EC" id="4.2.2.-" evidence="3"/>
<evidence type="ECO:0000256" key="2">
    <source>
        <dbReference type="ARBA" id="ARBA00023316"/>
    </source>
</evidence>
<dbReference type="Gene3D" id="2.40.40.10">
    <property type="entry name" value="RlpA-like domain"/>
    <property type="match status" value="1"/>
</dbReference>
<evidence type="ECO:0000313" key="7">
    <source>
        <dbReference type="Proteomes" id="UP000198034"/>
    </source>
</evidence>
<dbReference type="InterPro" id="IPR009009">
    <property type="entry name" value="RlpA-like_DPBB"/>
</dbReference>
<dbReference type="InterPro" id="IPR036908">
    <property type="entry name" value="RlpA-like_sf"/>
</dbReference>
<dbReference type="InterPro" id="IPR034718">
    <property type="entry name" value="RlpA"/>
</dbReference>
<comment type="caution">
    <text evidence="6">The sequence shown here is derived from an EMBL/GenBank/DDBJ whole genome shotgun (WGS) entry which is preliminary data.</text>
</comment>
<organism evidence="6 7">
    <name type="scientific">Flavobacterium columnare</name>
    <dbReference type="NCBI Taxonomy" id="996"/>
    <lineage>
        <taxon>Bacteria</taxon>
        <taxon>Pseudomonadati</taxon>
        <taxon>Bacteroidota</taxon>
        <taxon>Flavobacteriia</taxon>
        <taxon>Flavobacteriales</taxon>
        <taxon>Flavobacteriaceae</taxon>
        <taxon>Flavobacterium</taxon>
    </lineage>
</organism>
<dbReference type="SUPFAM" id="SSF50685">
    <property type="entry name" value="Barwin-like endoglucanases"/>
    <property type="match status" value="1"/>
</dbReference>
<dbReference type="EMBL" id="MTCY01000024">
    <property type="protein sequence ID" value="OWP76661.1"/>
    <property type="molecule type" value="Genomic_DNA"/>
</dbReference>
<evidence type="ECO:0000313" key="6">
    <source>
        <dbReference type="EMBL" id="OWP76661.1"/>
    </source>
</evidence>
<dbReference type="Pfam" id="PF03330">
    <property type="entry name" value="DPBB_1"/>
    <property type="match status" value="1"/>
</dbReference>
<dbReference type="GO" id="GO:0071555">
    <property type="term" value="P:cell wall organization"/>
    <property type="evidence" value="ECO:0007669"/>
    <property type="project" value="UniProtKB-KW"/>
</dbReference>
<dbReference type="HAMAP" id="MF_02071">
    <property type="entry name" value="RlpA"/>
    <property type="match status" value="1"/>
</dbReference>
<protein>
    <recommendedName>
        <fullName evidence="3">Probable endolytic peptidoglycan transglycosylase RlpA</fullName>
        <ecNumber evidence="3">4.2.2.-</ecNumber>
    </recommendedName>
</protein>
<comment type="function">
    <text evidence="3">Lytic transglycosylase with a strong preference for naked glycan strands that lack stem peptides.</text>
</comment>
<evidence type="ECO:0000256" key="1">
    <source>
        <dbReference type="ARBA" id="ARBA00023239"/>
    </source>
</evidence>
<feature type="domain" description="RlpA-like protein double-psi beta-barrel" evidence="5">
    <location>
        <begin position="67"/>
        <end position="156"/>
    </location>
</feature>
<dbReference type="OrthoDB" id="9779128at2"/>
<dbReference type="InterPro" id="IPR012997">
    <property type="entry name" value="RplA"/>
</dbReference>